<proteinExistence type="predicted"/>
<dbReference type="GO" id="GO:0016020">
    <property type="term" value="C:membrane"/>
    <property type="evidence" value="ECO:0007669"/>
    <property type="project" value="UniProtKB-SubCell"/>
</dbReference>
<feature type="transmembrane region" description="Helical" evidence="5">
    <location>
        <begin position="304"/>
        <end position="325"/>
    </location>
</feature>
<feature type="transmembrane region" description="Helical" evidence="5">
    <location>
        <begin position="49"/>
        <end position="71"/>
    </location>
</feature>
<dbReference type="InterPro" id="IPR014743">
    <property type="entry name" value="Cl-channel_core"/>
</dbReference>
<dbReference type="Gene3D" id="1.10.3080.10">
    <property type="entry name" value="Clc chloride channel"/>
    <property type="match status" value="1"/>
</dbReference>
<name>A0A660SA15_UNCT6</name>
<evidence type="ECO:0000256" key="5">
    <source>
        <dbReference type="SAM" id="Phobius"/>
    </source>
</evidence>
<comment type="caution">
    <text evidence="6">The sequence shown here is derived from an EMBL/GenBank/DDBJ whole genome shotgun (WGS) entry which is preliminary data.</text>
</comment>
<keyword evidence="2 5" id="KW-0812">Transmembrane</keyword>
<sequence length="455" mass="48839">MKKQLAEQSILFFSILKWIVLSTAVGIVVGASTAFYLKILAYSVRTQNFTYYYLLLPIAMFLSSFIIKYFAPNAEGHGTEKVIEAVHKQSGKIRWQVIPIKLIATVVTIASGGSVGKEGPAAQIGGGESSLFADLLHFNDSDRKKFVICGISAGFAAVFGTPIAGAIFGVEVLFIGSILYDVLLPSFIAGIVSYQVAVAMGIRYFHHNISNIPAFSSSLFSKVLLLGIIFGLISFILIEALKAGEFIANKIKIWKPLKGIIGGLVIVLFTVVFHWTRYLGLGMTNIHAALNGVAANWYDPFLKIVYTSITLSFGGSGGIVTPIFFIGATSGASLGHLFHLSVDVVAAIGMVSLLSGAANTPIAASIMAVELFGPALAPYAAIAGIVSYIMTGHRSVYPSQILAIKKSESIDVELGKEIVDTKIDSDVKNTSPILLEGKYIIKKMKNKSKKTKKKQ</sequence>
<dbReference type="AlphaFoldDB" id="A0A660SA15"/>
<keyword evidence="3 5" id="KW-1133">Transmembrane helix</keyword>
<dbReference type="Pfam" id="PF00654">
    <property type="entry name" value="Voltage_CLC"/>
    <property type="match status" value="1"/>
</dbReference>
<feature type="transmembrane region" description="Helical" evidence="5">
    <location>
        <begin position="253"/>
        <end position="273"/>
    </location>
</feature>
<dbReference type="PANTHER" id="PTHR43427:SF12">
    <property type="entry name" value="CHLORIDE TRANSPORTER"/>
    <property type="match status" value="1"/>
</dbReference>
<feature type="transmembrane region" description="Helical" evidence="5">
    <location>
        <begin position="146"/>
        <end position="170"/>
    </location>
</feature>
<dbReference type="SUPFAM" id="SSF81340">
    <property type="entry name" value="Clc chloride channel"/>
    <property type="match status" value="1"/>
</dbReference>
<feature type="transmembrane region" description="Helical" evidence="5">
    <location>
        <begin position="223"/>
        <end position="241"/>
    </location>
</feature>
<reference evidence="6 7" key="1">
    <citation type="submission" date="2018-06" db="EMBL/GenBank/DDBJ databases">
        <title>Extensive metabolic versatility and redundancy in microbially diverse, dynamic hydrothermal sediments.</title>
        <authorList>
            <person name="Dombrowski N."/>
            <person name="Teske A."/>
            <person name="Baker B.J."/>
        </authorList>
    </citation>
    <scope>NUCLEOTIDE SEQUENCE [LARGE SCALE GENOMIC DNA]</scope>
    <source>
        <strain evidence="6">B35_G9</strain>
    </source>
</reference>
<evidence type="ECO:0000256" key="2">
    <source>
        <dbReference type="ARBA" id="ARBA00022692"/>
    </source>
</evidence>
<evidence type="ECO:0000313" key="6">
    <source>
        <dbReference type="EMBL" id="RKX66149.1"/>
    </source>
</evidence>
<keyword evidence="4 5" id="KW-0472">Membrane</keyword>
<accession>A0A660SA15</accession>
<evidence type="ECO:0000256" key="3">
    <source>
        <dbReference type="ARBA" id="ARBA00022989"/>
    </source>
</evidence>
<gene>
    <name evidence="6" type="ORF">DRP44_04735</name>
</gene>
<dbReference type="InterPro" id="IPR050368">
    <property type="entry name" value="ClC-type_chloride_channel"/>
</dbReference>
<feature type="transmembrane region" description="Helical" evidence="5">
    <location>
        <begin position="12"/>
        <end position="37"/>
    </location>
</feature>
<feature type="transmembrane region" description="Helical" evidence="5">
    <location>
        <begin position="182"/>
        <end position="202"/>
    </location>
</feature>
<protein>
    <submittedName>
        <fullName evidence="6">Voltage-gated chloride channel</fullName>
    </submittedName>
</protein>
<comment type="subcellular location">
    <subcellularLocation>
        <location evidence="1">Membrane</location>
        <topology evidence="1">Multi-pass membrane protein</topology>
    </subcellularLocation>
</comment>
<dbReference type="EMBL" id="QNBC01000054">
    <property type="protein sequence ID" value="RKX66149.1"/>
    <property type="molecule type" value="Genomic_DNA"/>
</dbReference>
<evidence type="ECO:0000256" key="4">
    <source>
        <dbReference type="ARBA" id="ARBA00023136"/>
    </source>
</evidence>
<dbReference type="InterPro" id="IPR001807">
    <property type="entry name" value="ClC"/>
</dbReference>
<dbReference type="Proteomes" id="UP000282321">
    <property type="component" value="Unassembled WGS sequence"/>
</dbReference>
<dbReference type="PANTHER" id="PTHR43427">
    <property type="entry name" value="CHLORIDE CHANNEL PROTEIN CLC-E"/>
    <property type="match status" value="1"/>
</dbReference>
<feature type="transmembrane region" description="Helical" evidence="5">
    <location>
        <begin position="337"/>
        <end position="358"/>
    </location>
</feature>
<dbReference type="GO" id="GO:0015108">
    <property type="term" value="F:chloride transmembrane transporter activity"/>
    <property type="evidence" value="ECO:0007669"/>
    <property type="project" value="InterPro"/>
</dbReference>
<dbReference type="PRINTS" id="PR00762">
    <property type="entry name" value="CLCHANNEL"/>
</dbReference>
<feature type="transmembrane region" description="Helical" evidence="5">
    <location>
        <begin position="364"/>
        <end position="390"/>
    </location>
</feature>
<evidence type="ECO:0000313" key="7">
    <source>
        <dbReference type="Proteomes" id="UP000282321"/>
    </source>
</evidence>
<evidence type="ECO:0000256" key="1">
    <source>
        <dbReference type="ARBA" id="ARBA00004141"/>
    </source>
</evidence>
<organism evidence="6 7">
    <name type="scientific">candidate division TA06 bacterium</name>
    <dbReference type="NCBI Taxonomy" id="2250710"/>
    <lineage>
        <taxon>Bacteria</taxon>
        <taxon>Bacteria division TA06</taxon>
    </lineage>
</organism>